<dbReference type="PROSITE" id="PS50297">
    <property type="entry name" value="ANK_REP_REGION"/>
    <property type="match status" value="16"/>
</dbReference>
<feature type="repeat" description="ANK" evidence="3">
    <location>
        <begin position="811"/>
        <end position="843"/>
    </location>
</feature>
<dbReference type="PROSITE" id="PS50088">
    <property type="entry name" value="ANK_REPEAT"/>
    <property type="match status" value="16"/>
</dbReference>
<evidence type="ECO:0000256" key="3">
    <source>
        <dbReference type="PROSITE-ProRule" id="PRU00023"/>
    </source>
</evidence>
<feature type="repeat" description="ANK" evidence="3">
    <location>
        <begin position="646"/>
        <end position="678"/>
    </location>
</feature>
<feature type="repeat" description="ANK" evidence="3">
    <location>
        <begin position="877"/>
        <end position="909"/>
    </location>
</feature>
<organism evidence="5">
    <name type="scientific">Chromera velia CCMP2878</name>
    <dbReference type="NCBI Taxonomy" id="1169474"/>
    <lineage>
        <taxon>Eukaryota</taxon>
        <taxon>Sar</taxon>
        <taxon>Alveolata</taxon>
        <taxon>Colpodellida</taxon>
        <taxon>Chromeraceae</taxon>
        <taxon>Chromera</taxon>
    </lineage>
</organism>
<gene>
    <name evidence="5" type="ORF">Cvel_19049</name>
</gene>
<feature type="repeat" description="ANK" evidence="3">
    <location>
        <begin position="1108"/>
        <end position="1140"/>
    </location>
</feature>
<dbReference type="SUPFAM" id="SSF48403">
    <property type="entry name" value="Ankyrin repeat"/>
    <property type="match status" value="2"/>
</dbReference>
<dbReference type="InterPro" id="IPR056884">
    <property type="entry name" value="NPHP3-like_N"/>
</dbReference>
<protein>
    <recommendedName>
        <fullName evidence="4">Nephrocystin 3-like N-terminal domain-containing protein</fullName>
    </recommendedName>
</protein>
<keyword evidence="2 3" id="KW-0040">ANK repeat</keyword>
<dbReference type="Gene3D" id="1.25.40.20">
    <property type="entry name" value="Ankyrin repeat-containing domain"/>
    <property type="match status" value="7"/>
</dbReference>
<feature type="repeat" description="ANK" evidence="3">
    <location>
        <begin position="613"/>
        <end position="645"/>
    </location>
</feature>
<feature type="repeat" description="ANK" evidence="3">
    <location>
        <begin position="976"/>
        <end position="1008"/>
    </location>
</feature>
<feature type="domain" description="Nephrocystin 3-like N-terminal" evidence="4">
    <location>
        <begin position="115"/>
        <end position="338"/>
    </location>
</feature>
<feature type="repeat" description="ANK" evidence="3">
    <location>
        <begin position="910"/>
        <end position="942"/>
    </location>
</feature>
<feature type="repeat" description="ANK" evidence="3">
    <location>
        <begin position="943"/>
        <end position="975"/>
    </location>
</feature>
<dbReference type="PANTHER" id="PTHR24173:SF83">
    <property type="entry name" value="SOCS BOX DOMAIN-CONTAINING PROTEIN"/>
    <property type="match status" value="1"/>
</dbReference>
<feature type="repeat" description="ANK" evidence="3">
    <location>
        <begin position="679"/>
        <end position="711"/>
    </location>
</feature>
<feature type="repeat" description="ANK" evidence="3">
    <location>
        <begin position="844"/>
        <end position="876"/>
    </location>
</feature>
<dbReference type="InterPro" id="IPR036770">
    <property type="entry name" value="Ankyrin_rpt-contain_sf"/>
</dbReference>
<dbReference type="EMBL" id="CDMZ01000679">
    <property type="protein sequence ID" value="CEM19364.1"/>
    <property type="molecule type" value="Genomic_DNA"/>
</dbReference>
<dbReference type="InterPro" id="IPR002110">
    <property type="entry name" value="Ankyrin_rpt"/>
</dbReference>
<keyword evidence="1" id="KW-0677">Repeat</keyword>
<name>A0A0G4FVZ2_9ALVE</name>
<feature type="repeat" description="ANK" evidence="3">
    <location>
        <begin position="1042"/>
        <end position="1074"/>
    </location>
</feature>
<accession>A0A0G4FVZ2</accession>
<dbReference type="Pfam" id="PF12796">
    <property type="entry name" value="Ank_2"/>
    <property type="match status" value="4"/>
</dbReference>
<reference evidence="5" key="1">
    <citation type="submission" date="2014-11" db="EMBL/GenBank/DDBJ databases">
        <authorList>
            <person name="Otto D Thomas"/>
            <person name="Naeem Raeece"/>
        </authorList>
    </citation>
    <scope>NUCLEOTIDE SEQUENCE</scope>
</reference>
<evidence type="ECO:0000256" key="1">
    <source>
        <dbReference type="ARBA" id="ARBA00022737"/>
    </source>
</evidence>
<dbReference type="AlphaFoldDB" id="A0A0G4FVZ2"/>
<dbReference type="Pfam" id="PF00023">
    <property type="entry name" value="Ank"/>
    <property type="match status" value="2"/>
</dbReference>
<dbReference type="PRINTS" id="PR01415">
    <property type="entry name" value="ANKYRIN"/>
</dbReference>
<evidence type="ECO:0000256" key="2">
    <source>
        <dbReference type="ARBA" id="ARBA00023043"/>
    </source>
</evidence>
<dbReference type="PhylomeDB" id="A0A0G4FVZ2"/>
<feature type="repeat" description="ANK" evidence="3">
    <location>
        <begin position="1075"/>
        <end position="1107"/>
    </location>
</feature>
<dbReference type="Pfam" id="PF13637">
    <property type="entry name" value="Ank_4"/>
    <property type="match status" value="3"/>
</dbReference>
<feature type="repeat" description="ANK" evidence="3">
    <location>
        <begin position="778"/>
        <end position="810"/>
    </location>
</feature>
<dbReference type="InterPro" id="IPR027417">
    <property type="entry name" value="P-loop_NTPase"/>
</dbReference>
<feature type="repeat" description="ANK" evidence="3">
    <location>
        <begin position="745"/>
        <end position="777"/>
    </location>
</feature>
<sequence>MVTCIRELDPDFAQKMKQRGEDGEMELAKRLRGKLHFESDGIVVVQEFRDFCCSLVQEGKEKGVGEGLPFAKLLYHVLSETSPPAALEVVEERLGQFELLQNADVLRHLSFHTEGTREWVLEEFSALATESGEGKRVLALLGNAGTGKSVASALLCLRLSGIHAVRDRGASRVEVPKKQLEVLVEGDVDERLCKRPTVVGYAFARHNVEGRNKVLKLFATLALQIARRIPLVAENLAKEMMRDDSKVLKALESVKAGTVKGISGERGKTTADLVFEALLLGPLRAAANSGGLEGRIFVVVLDALDEIAEGEDRESILKIIKERVRELPGEIRFFLTGRPHAEIEETLKGIPTLCIEKLTERNEADMIVIARSIAEEFVQNSEDRARASELILAKAEGNFLWFRVGARDRLASVHEKGDAVTLGVVEQLAAGLEGAFEEAFVRLGHRRYACEGGDEDGNVQVEKGFSDRDRGDLWLLASMREALEREKFQQEEDLGKGNNPGPQEIHDPLLVHTFKHARRHLERLSDRVGWRHLVVEKQKQGLFPLRKRTVHFFYKEMKKWQQLVLWPPSFGLKKNDKPASTELLSLAICMGSIPAVEVLLEGNADVNALFLENRTMPLHKASTLGHTHLVAFLLKRGADANAKSRYDITPLYDAAANGHSDVASLLLDHGADVNAQTFNGNTPLHNATAFGHRDLVPLLLDRGADVNAKSRSENTPLHNAASNGLLEIATLLLKDGAHVNAKTSFSHTPLHLAVATNQKGLVDLLLGAGAAVNAENADGDTPMHEAATHGHTELAATFLEKGGDVDARNNKGSTPLQFASSKGHTTLALFLLENGAQVNSQDEVGEAPLHKAAFHGQTEVAALLLQKGASVEAKNLDGNAPLRHAAVKGNLEMAEVLIKKGANVNNRNKNGNTPLSQASIMGHTQIARLLIENGAEVNAINKDGSGPLHCTSVKGHTELATLLLEKGADVEAKDADGKTPLNTATACGHRQLAALLLEKGADANTKDKNGNTPLYNATAFGHTNLVPLLLERGADANSTSRNGNTPLHNATAFGNAGMVSSLLQAGADVNARGRNGNTSLHNAAAYGHRMIVSLLLKNGADVNAKDASGNEPIHDASSQGHREVAALLLDNGADPNAENANGDTPLEIATKKDHIELRVLLLDKAAKGSSSAF</sequence>
<dbReference type="VEuPathDB" id="CryptoDB:Cvel_19049"/>
<dbReference type="SUPFAM" id="SSF52540">
    <property type="entry name" value="P-loop containing nucleoside triphosphate hydrolases"/>
    <property type="match status" value="1"/>
</dbReference>
<proteinExistence type="predicted"/>
<feature type="repeat" description="ANK" evidence="3">
    <location>
        <begin position="712"/>
        <end position="744"/>
    </location>
</feature>
<evidence type="ECO:0000313" key="5">
    <source>
        <dbReference type="EMBL" id="CEM19364.1"/>
    </source>
</evidence>
<dbReference type="SMART" id="SM00248">
    <property type="entry name" value="ANK"/>
    <property type="match status" value="18"/>
</dbReference>
<feature type="repeat" description="ANK" evidence="3">
    <location>
        <begin position="1009"/>
        <end position="1041"/>
    </location>
</feature>
<dbReference type="Pfam" id="PF24883">
    <property type="entry name" value="NPHP3_N"/>
    <property type="match status" value="1"/>
</dbReference>
<evidence type="ECO:0000259" key="4">
    <source>
        <dbReference type="Pfam" id="PF24883"/>
    </source>
</evidence>
<dbReference type="PANTHER" id="PTHR24173">
    <property type="entry name" value="ANKYRIN REPEAT CONTAINING"/>
    <property type="match status" value="1"/>
</dbReference>